<organism evidence="2 3">
    <name type="scientific">Microvirga lotononidis</name>
    <dbReference type="NCBI Taxonomy" id="864069"/>
    <lineage>
        <taxon>Bacteria</taxon>
        <taxon>Pseudomonadati</taxon>
        <taxon>Pseudomonadota</taxon>
        <taxon>Alphaproteobacteria</taxon>
        <taxon>Hyphomicrobiales</taxon>
        <taxon>Methylobacteriaceae</taxon>
        <taxon>Microvirga</taxon>
    </lineage>
</organism>
<dbReference type="HOGENOM" id="CLU_3236076_0_0_5"/>
<evidence type="ECO:0000256" key="1">
    <source>
        <dbReference type="SAM" id="Phobius"/>
    </source>
</evidence>
<keyword evidence="1" id="KW-1133">Transmembrane helix</keyword>
<dbReference type="RefSeq" id="WP_009488873.1">
    <property type="nucleotide sequence ID" value="NZ_CP141050.1"/>
</dbReference>
<gene>
    <name evidence="2" type="ORF">MicloDRAFT_00003020</name>
</gene>
<accession>I4Z3I3</accession>
<proteinExistence type="predicted"/>
<dbReference type="AlphaFoldDB" id="I4Z3I3"/>
<keyword evidence="1" id="KW-0472">Membrane</keyword>
<evidence type="ECO:0000313" key="2">
    <source>
        <dbReference type="EMBL" id="EIM30775.1"/>
    </source>
</evidence>
<name>I4Z3I3_9HYPH</name>
<feature type="transmembrane region" description="Helical" evidence="1">
    <location>
        <begin position="20"/>
        <end position="39"/>
    </location>
</feature>
<sequence length="43" mass="4602">MFDRLLGDEPTNDPAVRAGSVIGNIIGIALYPVLAWVAMQGLF</sequence>
<reference evidence="2 3" key="1">
    <citation type="submission" date="2012-02" db="EMBL/GenBank/DDBJ databases">
        <title>Improved High-Quality Draft sequence of Microvirga sp. WSM3557.</title>
        <authorList>
            <consortium name="US DOE Joint Genome Institute"/>
            <person name="Lucas S."/>
            <person name="Han J."/>
            <person name="Lapidus A."/>
            <person name="Cheng J.-F."/>
            <person name="Goodwin L."/>
            <person name="Pitluck S."/>
            <person name="Peters L."/>
            <person name="Zhang X."/>
            <person name="Detter J.C."/>
            <person name="Han C."/>
            <person name="Tapia R."/>
            <person name="Land M."/>
            <person name="Hauser L."/>
            <person name="Kyrpides N."/>
            <person name="Ivanova N."/>
            <person name="Pagani I."/>
            <person name="Brau L."/>
            <person name="Yates R."/>
            <person name="O'Hara G."/>
            <person name="Rui T."/>
            <person name="Howieson J."/>
            <person name="Reeve W."/>
            <person name="Woyke T."/>
        </authorList>
    </citation>
    <scope>NUCLEOTIDE SEQUENCE [LARGE SCALE GENOMIC DNA]</scope>
    <source>
        <strain evidence="2 3">WSM3557</strain>
    </source>
</reference>
<keyword evidence="3" id="KW-1185">Reference proteome</keyword>
<dbReference type="PATRIC" id="fig|864069.3.peg.323"/>
<keyword evidence="1" id="KW-0812">Transmembrane</keyword>
<protein>
    <submittedName>
        <fullName evidence="2">Uncharacterized protein</fullName>
    </submittedName>
</protein>
<dbReference type="Proteomes" id="UP000003947">
    <property type="component" value="Unassembled WGS sequence"/>
</dbReference>
<dbReference type="EMBL" id="JH660635">
    <property type="protein sequence ID" value="EIM30775.1"/>
    <property type="molecule type" value="Genomic_DNA"/>
</dbReference>
<evidence type="ECO:0000313" key="3">
    <source>
        <dbReference type="Proteomes" id="UP000003947"/>
    </source>
</evidence>